<name>A0ABN0IQD8_9STRE</name>
<protein>
    <submittedName>
        <fullName evidence="1">Uncharacterized protein</fullName>
    </submittedName>
</protein>
<accession>A0ABN0IQD8</accession>
<sequence length="54" mass="6201">MAFFLYSRTWLGISGKNIYKVKSAISCQNCGIKLRYFSDFTQFSLENKLPSVKA</sequence>
<proteinExistence type="predicted"/>
<gene>
    <name evidence="1" type="ORF">SPJ1_1531</name>
</gene>
<reference evidence="1 2" key="1">
    <citation type="journal article" date="2013" name="PLoS ONE">
        <title>Comparative Genomic Characterization of Three Streptococcus parauberis Strains in Fish Pathogen, as Assessed by Wide-Genome Analyses.</title>
        <authorList>
            <person name="Nho S.W."/>
            <person name="Hikima J."/>
            <person name="Park S.B."/>
            <person name="Jang H.B."/>
            <person name="Cha I.S."/>
            <person name="Yasuike M."/>
            <person name="Nakamura Y."/>
            <person name="Fujiwara A."/>
            <person name="Sano M."/>
            <person name="Kanai K."/>
            <person name="Kondo H."/>
            <person name="Hirono I."/>
            <person name="Takeyama H."/>
            <person name="Aoki T."/>
            <person name="Jung T.S."/>
        </authorList>
    </citation>
    <scope>NUCLEOTIDE SEQUENCE [LARGE SCALE GENOMIC DNA]</scope>
    <source>
        <strain evidence="1 2">KRS-02083</strain>
    </source>
</reference>
<comment type="caution">
    <text evidence="1">The sequence shown here is derived from an EMBL/GenBank/DDBJ whole genome shotgun (WGS) entry which is preliminary data.</text>
</comment>
<evidence type="ECO:0000313" key="1">
    <source>
        <dbReference type="EMBL" id="EMG25083.1"/>
    </source>
</evidence>
<dbReference type="Proteomes" id="UP000011769">
    <property type="component" value="Unassembled WGS sequence"/>
</dbReference>
<evidence type="ECO:0000313" key="2">
    <source>
        <dbReference type="Proteomes" id="UP000011769"/>
    </source>
</evidence>
<organism evidence="1 2">
    <name type="scientific">Streptococcus parauberis KRS-02083</name>
    <dbReference type="NCBI Taxonomy" id="1207545"/>
    <lineage>
        <taxon>Bacteria</taxon>
        <taxon>Bacillati</taxon>
        <taxon>Bacillota</taxon>
        <taxon>Bacilli</taxon>
        <taxon>Lactobacillales</taxon>
        <taxon>Streptococcaceae</taxon>
        <taxon>Streptococcus</taxon>
    </lineage>
</organism>
<dbReference type="EMBL" id="ALYM01000005">
    <property type="protein sequence ID" value="EMG25083.1"/>
    <property type="molecule type" value="Genomic_DNA"/>
</dbReference>
<keyword evidence="2" id="KW-1185">Reference proteome</keyword>